<dbReference type="AlphaFoldDB" id="A0AAD0PGL8"/>
<evidence type="ECO:0000313" key="2">
    <source>
        <dbReference type="Proteomes" id="UP000251617"/>
    </source>
</evidence>
<reference evidence="1 2" key="1">
    <citation type="submission" date="2018-06" db="EMBL/GenBank/DDBJ databases">
        <title>The genome of Pseudomonas putida NX-1, a lignin degrader.</title>
        <authorList>
            <person name="Xu Z."/>
        </authorList>
    </citation>
    <scope>NUCLEOTIDE SEQUENCE [LARGE SCALE GENOMIC DNA]</scope>
    <source>
        <strain evidence="1 2">NX-1</strain>
    </source>
</reference>
<sequence length="43" mass="4764">MWERACPANTGVARARQRSVFFAGKPAPTGIGMAFRFLNKTLH</sequence>
<protein>
    <submittedName>
        <fullName evidence="1">Diguanylate cyclase</fullName>
    </submittedName>
</protein>
<accession>A0AAD0PGL8</accession>
<dbReference type="Proteomes" id="UP000251617">
    <property type="component" value="Chromosome"/>
</dbReference>
<name>A0AAD0PGL8_PSEPU</name>
<gene>
    <name evidence="1" type="ORF">C1S65_03390</name>
</gene>
<proteinExistence type="predicted"/>
<evidence type="ECO:0000313" key="1">
    <source>
        <dbReference type="EMBL" id="AXA27531.1"/>
    </source>
</evidence>
<organism evidence="1 2">
    <name type="scientific">Pseudomonas putida</name>
    <name type="common">Arthrobacter siderocapsulatus</name>
    <dbReference type="NCBI Taxonomy" id="303"/>
    <lineage>
        <taxon>Bacteria</taxon>
        <taxon>Pseudomonadati</taxon>
        <taxon>Pseudomonadota</taxon>
        <taxon>Gammaproteobacteria</taxon>
        <taxon>Pseudomonadales</taxon>
        <taxon>Pseudomonadaceae</taxon>
        <taxon>Pseudomonas</taxon>
    </lineage>
</organism>
<dbReference type="EMBL" id="CP030750">
    <property type="protein sequence ID" value="AXA27531.1"/>
    <property type="molecule type" value="Genomic_DNA"/>
</dbReference>